<dbReference type="EMBL" id="CM000880">
    <property type="protein sequence ID" value="KQK20862.1"/>
    <property type="molecule type" value="Genomic_DNA"/>
</dbReference>
<organism evidence="3">
    <name type="scientific">Brachypodium distachyon</name>
    <name type="common">Purple false brome</name>
    <name type="synonym">Trachynia distachya</name>
    <dbReference type="NCBI Taxonomy" id="15368"/>
    <lineage>
        <taxon>Eukaryota</taxon>
        <taxon>Viridiplantae</taxon>
        <taxon>Streptophyta</taxon>
        <taxon>Embryophyta</taxon>
        <taxon>Tracheophyta</taxon>
        <taxon>Spermatophyta</taxon>
        <taxon>Magnoliopsida</taxon>
        <taxon>Liliopsida</taxon>
        <taxon>Poales</taxon>
        <taxon>Poaceae</taxon>
        <taxon>BOP clade</taxon>
        <taxon>Pooideae</taxon>
        <taxon>Stipodae</taxon>
        <taxon>Brachypodieae</taxon>
        <taxon>Brachypodium</taxon>
    </lineage>
</organism>
<reference evidence="3" key="3">
    <citation type="submission" date="2018-08" db="UniProtKB">
        <authorList>
            <consortium name="EnsemblPlants"/>
        </authorList>
    </citation>
    <scope>IDENTIFICATION</scope>
    <source>
        <strain evidence="3">cv. Bd21</strain>
    </source>
</reference>
<dbReference type="AlphaFoldDB" id="I1H3M9"/>
<feature type="compositionally biased region" description="Basic and acidic residues" evidence="1">
    <location>
        <begin position="1"/>
        <end position="19"/>
    </location>
</feature>
<accession>I1H3M9</accession>
<reference evidence="2 3" key="1">
    <citation type="journal article" date="2010" name="Nature">
        <title>Genome sequencing and analysis of the model grass Brachypodium distachyon.</title>
        <authorList>
            <consortium name="International Brachypodium Initiative"/>
        </authorList>
    </citation>
    <scope>NUCLEOTIDE SEQUENCE [LARGE SCALE GENOMIC DNA]</scope>
    <source>
        <strain evidence="2 3">Bd21</strain>
    </source>
</reference>
<evidence type="ECO:0000256" key="1">
    <source>
        <dbReference type="SAM" id="MobiDB-lite"/>
    </source>
</evidence>
<evidence type="ECO:0000313" key="4">
    <source>
        <dbReference type="Proteomes" id="UP000008810"/>
    </source>
</evidence>
<reference evidence="2" key="2">
    <citation type="submission" date="2017-06" db="EMBL/GenBank/DDBJ databases">
        <title>WGS assembly of Brachypodium distachyon.</title>
        <authorList>
            <consortium name="The International Brachypodium Initiative"/>
            <person name="Lucas S."/>
            <person name="Harmon-Smith M."/>
            <person name="Lail K."/>
            <person name="Tice H."/>
            <person name="Grimwood J."/>
            <person name="Bruce D."/>
            <person name="Barry K."/>
            <person name="Shu S."/>
            <person name="Lindquist E."/>
            <person name="Wang M."/>
            <person name="Pitluck S."/>
            <person name="Vogel J.P."/>
            <person name="Garvin D.F."/>
            <person name="Mockler T.C."/>
            <person name="Schmutz J."/>
            <person name="Rokhsar D."/>
            <person name="Bevan M.W."/>
        </authorList>
    </citation>
    <scope>NUCLEOTIDE SEQUENCE</scope>
    <source>
        <strain evidence="2">Bd21</strain>
    </source>
</reference>
<keyword evidence="4" id="KW-1185">Reference proteome</keyword>
<feature type="compositionally biased region" description="Basic and acidic residues" evidence="1">
    <location>
        <begin position="30"/>
        <end position="40"/>
    </location>
</feature>
<proteinExistence type="predicted"/>
<dbReference type="Proteomes" id="UP000008810">
    <property type="component" value="Chromosome 1"/>
</dbReference>
<gene>
    <name evidence="2" type="ORF">BRADI_1g57160v3</name>
</gene>
<dbReference type="HOGENOM" id="CLU_2725653_0_0_1"/>
<evidence type="ECO:0000313" key="3">
    <source>
        <dbReference type="EnsemblPlants" id="KQK20862"/>
    </source>
</evidence>
<protein>
    <submittedName>
        <fullName evidence="2 3">Uncharacterized protein</fullName>
    </submittedName>
</protein>
<feature type="region of interest" description="Disordered" evidence="1">
    <location>
        <begin position="1"/>
        <end position="40"/>
    </location>
</feature>
<dbReference type="InParanoid" id="I1H3M9"/>
<name>I1H3M9_BRADI</name>
<dbReference type="Gramene" id="KQK20862">
    <property type="protein sequence ID" value="KQK20862"/>
    <property type="gene ID" value="BRADI_1g57160v3"/>
</dbReference>
<sequence>MKKEEGVAEPATDEKEVVVEKPSSSPASEETNKEETVADKYKLSSDRGTFGQVVWVLGDVAGDTPKYHDLVV</sequence>
<evidence type="ECO:0000313" key="2">
    <source>
        <dbReference type="EMBL" id="KQK20862.1"/>
    </source>
</evidence>
<dbReference type="EnsemblPlants" id="KQK20862">
    <property type="protein sequence ID" value="KQK20862"/>
    <property type="gene ID" value="BRADI_1g57160v3"/>
</dbReference>